<dbReference type="RefSeq" id="WP_227261961.1">
    <property type="nucleotide sequence ID" value="NZ_BAAADU010000002.1"/>
</dbReference>
<accession>A0AAV3SYB6</accession>
<dbReference type="EMBL" id="BAAADU010000002">
    <property type="protein sequence ID" value="GAA0644595.1"/>
    <property type="molecule type" value="Genomic_DNA"/>
</dbReference>
<proteinExistence type="predicted"/>
<dbReference type="Pfam" id="PF19133">
    <property type="entry name" value="DUF5816"/>
    <property type="match status" value="1"/>
</dbReference>
<organism evidence="1 2">
    <name type="scientific">Salarchaeum japonicum</name>
    <dbReference type="NCBI Taxonomy" id="555573"/>
    <lineage>
        <taxon>Archaea</taxon>
        <taxon>Methanobacteriati</taxon>
        <taxon>Methanobacteriota</taxon>
        <taxon>Stenosarchaea group</taxon>
        <taxon>Halobacteria</taxon>
        <taxon>Halobacteriales</taxon>
        <taxon>Halobacteriaceae</taxon>
    </lineage>
</organism>
<dbReference type="InterPro" id="IPR043854">
    <property type="entry name" value="DUF5816"/>
</dbReference>
<dbReference type="GeneID" id="68572566"/>
<evidence type="ECO:0000313" key="2">
    <source>
        <dbReference type="Proteomes" id="UP001500194"/>
    </source>
</evidence>
<sequence length="81" mass="9366">MTERVITNGDGETLYVAEDEGERGEKAPFLAVYRDRDRTRKYGWYCLNCETLDNAMDSMGRIQCNDCGNLRKPDEWDAAHE</sequence>
<gene>
    <name evidence="1" type="ORF">GCM10009019_03200</name>
</gene>
<protein>
    <submittedName>
        <fullName evidence="1">DUF5816 domain-containing protein</fullName>
    </submittedName>
</protein>
<comment type="caution">
    <text evidence="1">The sequence shown here is derived from an EMBL/GenBank/DDBJ whole genome shotgun (WGS) entry which is preliminary data.</text>
</comment>
<reference evidence="1 2" key="1">
    <citation type="journal article" date="2019" name="Int. J. Syst. Evol. Microbiol.">
        <title>The Global Catalogue of Microorganisms (GCM) 10K type strain sequencing project: providing services to taxonomists for standard genome sequencing and annotation.</title>
        <authorList>
            <consortium name="The Broad Institute Genomics Platform"/>
            <consortium name="The Broad Institute Genome Sequencing Center for Infectious Disease"/>
            <person name="Wu L."/>
            <person name="Ma J."/>
        </authorList>
    </citation>
    <scope>NUCLEOTIDE SEQUENCE [LARGE SCALE GENOMIC DNA]</scope>
    <source>
        <strain evidence="1 2">JCM 16327</strain>
    </source>
</reference>
<dbReference type="Proteomes" id="UP001500194">
    <property type="component" value="Unassembled WGS sequence"/>
</dbReference>
<evidence type="ECO:0000313" key="1">
    <source>
        <dbReference type="EMBL" id="GAA0644595.1"/>
    </source>
</evidence>
<keyword evidence="2" id="KW-1185">Reference proteome</keyword>
<name>A0AAV3SYB6_9EURY</name>
<dbReference type="AlphaFoldDB" id="A0AAV3SYB6"/>